<organism evidence="2 3">
    <name type="scientific">Candidatus Phytoplasma asteris</name>
    <dbReference type="NCBI Taxonomy" id="85620"/>
    <lineage>
        <taxon>Bacteria</taxon>
        <taxon>Bacillati</taxon>
        <taxon>Mycoplasmatota</taxon>
        <taxon>Mollicutes</taxon>
        <taxon>Acholeplasmatales</taxon>
        <taxon>Acholeplasmataceae</taxon>
        <taxon>Candidatus Phytoplasma</taxon>
        <taxon>16SrI (Aster yellows group)</taxon>
    </lineage>
</organism>
<accession>A0ABZ3CCQ1</accession>
<evidence type="ECO:0000313" key="3">
    <source>
        <dbReference type="Proteomes" id="UP001483898"/>
    </source>
</evidence>
<keyword evidence="1" id="KW-0472">Membrane</keyword>
<proteinExistence type="predicted"/>
<keyword evidence="1" id="KW-0812">Transmembrane</keyword>
<reference evidence="2" key="1">
    <citation type="submission" date="2023-06" db="EMBL/GenBank/DDBJ databases">
        <title>Complete Genome of Candidatus Phytoplasma asteris M8.</title>
        <authorList>
            <person name="Toth R."/>
            <person name="Ilic A.-M."/>
            <person name="Huettel B."/>
            <person name="Duduk B."/>
            <person name="Kube M."/>
        </authorList>
    </citation>
    <scope>NUCLEOTIDE SEQUENCE [LARGE SCALE GENOMIC DNA]</scope>
    <source>
        <strain evidence="2">M8</strain>
    </source>
</reference>
<keyword evidence="3" id="KW-1185">Reference proteome</keyword>
<dbReference type="EMBL" id="CP128414">
    <property type="protein sequence ID" value="WZX02279.1"/>
    <property type="molecule type" value="Genomic_DNA"/>
</dbReference>
<sequence length="44" mass="5173">MVIEKIDDYFQKLLFAIIVAFWFGVSFLPPCNFNLSLDFIICLQ</sequence>
<evidence type="ECO:0000256" key="1">
    <source>
        <dbReference type="SAM" id="Phobius"/>
    </source>
</evidence>
<keyword evidence="1" id="KW-1133">Transmembrane helix</keyword>
<feature type="transmembrane region" description="Helical" evidence="1">
    <location>
        <begin position="12"/>
        <end position="29"/>
    </location>
</feature>
<name>A0ABZ3CCQ1_9MOLU</name>
<protein>
    <submittedName>
        <fullName evidence="2">Uncharacterized protein</fullName>
    </submittedName>
</protein>
<evidence type="ECO:0000313" key="2">
    <source>
        <dbReference type="EMBL" id="WZX02279.1"/>
    </source>
</evidence>
<dbReference type="Proteomes" id="UP001483898">
    <property type="component" value="Chromosome"/>
</dbReference>
<gene>
    <name evidence="2" type="ORF">QN326_02740</name>
</gene>